<evidence type="ECO:0000256" key="1">
    <source>
        <dbReference type="ARBA" id="ARBA00009890"/>
    </source>
</evidence>
<reference evidence="4 5" key="1">
    <citation type="submission" date="2021-11" db="EMBL/GenBank/DDBJ databases">
        <title>Black yeast isolated from Biological Soil Crust.</title>
        <authorList>
            <person name="Kurbessoian T."/>
        </authorList>
    </citation>
    <scope>NUCLEOTIDE SEQUENCE [LARGE SCALE GENOMIC DNA]</scope>
    <source>
        <strain evidence="4 5">CCFEE 5522</strain>
    </source>
</reference>
<dbReference type="InterPro" id="IPR001680">
    <property type="entry name" value="WD40_rpt"/>
</dbReference>
<evidence type="ECO:0000256" key="2">
    <source>
        <dbReference type="PROSITE-ProRule" id="PRU00221"/>
    </source>
</evidence>
<comment type="caution">
    <text evidence="4">The sequence shown here is derived from an EMBL/GenBank/DDBJ whole genome shotgun (WGS) entry which is preliminary data.</text>
</comment>
<keyword evidence="2" id="KW-0853">WD repeat</keyword>
<dbReference type="GO" id="GO:0032956">
    <property type="term" value="P:regulation of actin cytoskeleton organization"/>
    <property type="evidence" value="ECO:0007669"/>
    <property type="project" value="TreeGrafter"/>
</dbReference>
<gene>
    <name evidence="4" type="ORF">LTR36_000236</name>
</gene>
<feature type="compositionally biased region" description="Pro residues" evidence="3">
    <location>
        <begin position="400"/>
        <end position="410"/>
    </location>
</feature>
<dbReference type="GO" id="GO:0031931">
    <property type="term" value="C:TORC1 complex"/>
    <property type="evidence" value="ECO:0007669"/>
    <property type="project" value="InterPro"/>
</dbReference>
<accession>A0AAV9K010</accession>
<proteinExistence type="inferred from homology"/>
<dbReference type="InterPro" id="IPR036322">
    <property type="entry name" value="WD40_repeat_dom_sf"/>
</dbReference>
<feature type="compositionally biased region" description="Polar residues" evidence="3">
    <location>
        <begin position="1057"/>
        <end position="1073"/>
    </location>
</feature>
<name>A0AAV9K010_9PEZI</name>
<feature type="region of interest" description="Disordered" evidence="3">
    <location>
        <begin position="222"/>
        <end position="331"/>
    </location>
</feature>
<dbReference type="Pfam" id="PF00400">
    <property type="entry name" value="WD40"/>
    <property type="match status" value="4"/>
</dbReference>
<dbReference type="SMART" id="SM00320">
    <property type="entry name" value="WD40"/>
    <property type="match status" value="5"/>
</dbReference>
<organism evidence="4 5">
    <name type="scientific">Oleoguttula mirabilis</name>
    <dbReference type="NCBI Taxonomy" id="1507867"/>
    <lineage>
        <taxon>Eukaryota</taxon>
        <taxon>Fungi</taxon>
        <taxon>Dikarya</taxon>
        <taxon>Ascomycota</taxon>
        <taxon>Pezizomycotina</taxon>
        <taxon>Dothideomycetes</taxon>
        <taxon>Dothideomycetidae</taxon>
        <taxon>Mycosphaerellales</taxon>
        <taxon>Teratosphaeriaceae</taxon>
        <taxon>Oleoguttula</taxon>
    </lineage>
</organism>
<protein>
    <recommendedName>
        <fullName evidence="6">WD40 repeat-like protein</fullName>
    </recommendedName>
</protein>
<evidence type="ECO:0008006" key="6">
    <source>
        <dbReference type="Google" id="ProtNLM"/>
    </source>
</evidence>
<dbReference type="SUPFAM" id="SSF50978">
    <property type="entry name" value="WD40 repeat-like"/>
    <property type="match status" value="1"/>
</dbReference>
<feature type="compositionally biased region" description="Polar residues" evidence="3">
    <location>
        <begin position="185"/>
        <end position="197"/>
    </location>
</feature>
<sequence>MAIVIDISSDSEPDESPNKAARSALQNFEPRKERTTLNGRHGSAQVRDSEHQEHAKLGSAHVRRKISTQGGAHERRQSQGPPTQKALFAAAPLAPHLQHIASIQPKRDHEQDVYGGVIGGSSRLHLHNDARLGQSDRVRKFNDFHAKEALRRESAPVFRKKTTTGGDEGGGGYEKGPSKRLESAHSANKPGSNTSNRAVLSGAGLAIIDLPAPPADVRVDAARHRKRPASPPHMLGPTAPSPKRQRIAETPRLREIQRPTDPEQHKSAHRRLDDSAKESSQQLEDELAASLPPNSPKGPPRQRADTRPQKQPKHAAAFPPPVASQQSAASKTSHGMLFTPADDALLAQLKEVDNLGWDVVHAYFPTRSRAAIQVRYSTKVKGKALAAVQQFKQSMIPKQPQLPPPPPPPLAATSKTLQHPTGNGDYQAPARRKKRGGGASVLDGFVFWSQVKHVLDDPEPERADNAATSFVIETGPVAREDRIYPSSMSRLLRQRELGGNGGRGSRALRRCVAEEMKNHVLSEYRLNKHYENTCGDVTCLAWATDGERFVAGSIAISDDRSMQYNSGRNLLIGDSKSAMLQELPEHHIPRPVIDGGSGNVNGEHAMRESQDARLFMTVAAVAFSPNGKRIYSAGSDKKVRMYRVGGDIHEAKCRYEIDHPAAVDLLTVSSDGLLATACHSGEDGSVRVYACKQKTYDLKLSLSPSRTDAQSPLPLFPSALKWGVAAQHSKFLLAGFSSDSVDDARDTAGETALWNVEIGYRIPLSTVTRNVFDVAWNPSPSSSSTSFAVASTPGTGKSSRGKRSVVQLYAPGQDGARQVIEWECPAFDINDVLYCPYDDNLIAAGATDGKVYIWDKRFASRSQSPLHVLAHEESVNVLDHRFDKESTDTGIRFLSWGATASRLYSGSSDGIVKVWNPYRSPGNALVKDAATFKTAIMSGAFSHDYRDLLVGEECGRINLLSIGSEGDGDNEDGCCRLSSTFRLRSAPEPAKPTTSPFAPARELVQSKQIELRPMGAIPIRQAVQGPAYDGPYLIPSNKQWTEAQSAYGQALDAQNAAHTQLDVPSSQASVAETTTRDADNRVKAAQAALERLQSRHDESVGLELVSGGNQSALRAAEKGRMQLEALISHPAERCQLDCNYLPKELDITAGVPDTLRSEQRIPAALRALPNQRLEITDLDCEGLYNAGLAGRCVRCSVRAPNPARTMREKMSCQRSASVKGAFKRTCDSCSAPVRGGKDGPVHMLCERCSFACFRCSEPLRLLPEVASDDTKLYCEGCDLAWQPGVLGYELVRDAAAKKQPSGGRLSSVEENQELIHYHSRWVT</sequence>
<feature type="region of interest" description="Disordered" evidence="3">
    <location>
        <begin position="1057"/>
        <end position="1078"/>
    </location>
</feature>
<feature type="repeat" description="WD" evidence="2">
    <location>
        <begin position="884"/>
        <end position="916"/>
    </location>
</feature>
<dbReference type="InterPro" id="IPR037588">
    <property type="entry name" value="MLST8"/>
</dbReference>
<keyword evidence="5" id="KW-1185">Reference proteome</keyword>
<evidence type="ECO:0000256" key="3">
    <source>
        <dbReference type="SAM" id="MobiDB-lite"/>
    </source>
</evidence>
<dbReference type="GO" id="GO:0031929">
    <property type="term" value="P:TOR signaling"/>
    <property type="evidence" value="ECO:0007669"/>
    <property type="project" value="InterPro"/>
</dbReference>
<feature type="compositionally biased region" description="Basic and acidic residues" evidence="3">
    <location>
        <begin position="47"/>
        <end position="56"/>
    </location>
</feature>
<dbReference type="PANTHER" id="PTHR19842:SF2">
    <property type="entry name" value="WD REPEAT PROTEIN (AFU_ORTHOLOGUE AFUA_5G04300)"/>
    <property type="match status" value="1"/>
</dbReference>
<evidence type="ECO:0000313" key="4">
    <source>
        <dbReference type="EMBL" id="KAK4550657.1"/>
    </source>
</evidence>
<dbReference type="InterPro" id="IPR015943">
    <property type="entry name" value="WD40/YVTN_repeat-like_dom_sf"/>
</dbReference>
<dbReference type="EMBL" id="JAVFHQ010000001">
    <property type="protein sequence ID" value="KAK4550657.1"/>
    <property type="molecule type" value="Genomic_DNA"/>
</dbReference>
<feature type="region of interest" description="Disordered" evidence="3">
    <location>
        <begin position="152"/>
        <end position="197"/>
    </location>
</feature>
<feature type="region of interest" description="Disordered" evidence="3">
    <location>
        <begin position="1"/>
        <end position="84"/>
    </location>
</feature>
<dbReference type="PROSITE" id="PS50082">
    <property type="entry name" value="WD_REPEATS_2"/>
    <property type="match status" value="2"/>
</dbReference>
<dbReference type="Proteomes" id="UP001324427">
    <property type="component" value="Unassembled WGS sequence"/>
</dbReference>
<feature type="compositionally biased region" description="Basic and acidic residues" evidence="3">
    <location>
        <begin position="246"/>
        <end position="277"/>
    </location>
</feature>
<feature type="repeat" description="WD" evidence="2">
    <location>
        <begin position="838"/>
        <end position="864"/>
    </location>
</feature>
<feature type="region of interest" description="Disordered" evidence="3">
    <location>
        <begin position="397"/>
        <end position="437"/>
    </location>
</feature>
<comment type="similarity">
    <text evidence="1">Belongs to the WD repeat LST8 family.</text>
</comment>
<dbReference type="PANTHER" id="PTHR19842">
    <property type="entry name" value="G BETA-LIKE PROTEIN GBL"/>
    <property type="match status" value="1"/>
</dbReference>
<dbReference type="Gene3D" id="2.130.10.10">
    <property type="entry name" value="YVTN repeat-like/Quinoprotein amine dehydrogenase"/>
    <property type="match status" value="1"/>
</dbReference>
<evidence type="ECO:0000313" key="5">
    <source>
        <dbReference type="Proteomes" id="UP001324427"/>
    </source>
</evidence>
<dbReference type="GO" id="GO:0031932">
    <property type="term" value="C:TORC2 complex"/>
    <property type="evidence" value="ECO:0007669"/>
    <property type="project" value="InterPro"/>
</dbReference>